<evidence type="ECO:0000256" key="2">
    <source>
        <dbReference type="ARBA" id="ARBA00022737"/>
    </source>
</evidence>
<evidence type="ECO:0000313" key="5">
    <source>
        <dbReference type="Proteomes" id="UP000789901"/>
    </source>
</evidence>
<dbReference type="InterPro" id="IPR032675">
    <property type="entry name" value="LRR_dom_sf"/>
</dbReference>
<accession>A0ABN7VRG9</accession>
<dbReference type="Proteomes" id="UP000789901">
    <property type="component" value="Unassembled WGS sequence"/>
</dbReference>
<dbReference type="EMBL" id="CAJVQB010020526">
    <property type="protein sequence ID" value="CAG8794641.1"/>
    <property type="molecule type" value="Genomic_DNA"/>
</dbReference>
<dbReference type="InterPro" id="IPR001611">
    <property type="entry name" value="Leu-rich_rpt"/>
</dbReference>
<keyword evidence="2" id="KW-0677">Repeat</keyword>
<dbReference type="SUPFAM" id="SSF56112">
    <property type="entry name" value="Protein kinase-like (PK-like)"/>
    <property type="match status" value="1"/>
</dbReference>
<protein>
    <submittedName>
        <fullName evidence="4">11346_t:CDS:1</fullName>
    </submittedName>
</protein>
<gene>
    <name evidence="4" type="ORF">GMARGA_LOCUS21823</name>
</gene>
<sequence length="391" mass="45103">MVNAQEYLDKNYPKEVRGKLTELLISNKNLEGDLDLSDFVNLKELDCSRNKLNSLKVNNCLELKNIGCHYNQLTDLDVSNSSQLVRADCGYNLLSNITLPNNTTNLKELDLHNNKFPSTQSLSFLFPYTNLVFLYIGNDGEYGVYIKNLTGQEVIEKFIRQQQLRGNIEELFKNGQYIFFKSKQQDKKLKWIPYEEFADIEYLAEGGFGKIYKARGFGKIYKAVCKREKVVLKTLNDFCAITPTFLTEVANTKLVESQETVESQAIVSCLGISQDPKTKNYIMVMDYMSEGEIRDKKNTHFHQQYQLLEAEYNQAIQNNPYQIDSNAVTTSKMINTKLITKQLKKLKFDKEYRTKALDELTLENLNLDELVIDEDPQKQSSHQAQIQIPPK</sequence>
<comment type="caution">
    <text evidence="4">The sequence shown here is derived from an EMBL/GenBank/DDBJ whole genome shotgun (WGS) entry which is preliminary data.</text>
</comment>
<organism evidence="4 5">
    <name type="scientific">Gigaspora margarita</name>
    <dbReference type="NCBI Taxonomy" id="4874"/>
    <lineage>
        <taxon>Eukaryota</taxon>
        <taxon>Fungi</taxon>
        <taxon>Fungi incertae sedis</taxon>
        <taxon>Mucoromycota</taxon>
        <taxon>Glomeromycotina</taxon>
        <taxon>Glomeromycetes</taxon>
        <taxon>Diversisporales</taxon>
        <taxon>Gigasporaceae</taxon>
        <taxon>Gigaspora</taxon>
    </lineage>
</organism>
<evidence type="ECO:0000259" key="3">
    <source>
        <dbReference type="PROSITE" id="PS50011"/>
    </source>
</evidence>
<evidence type="ECO:0000256" key="1">
    <source>
        <dbReference type="ARBA" id="ARBA00022614"/>
    </source>
</evidence>
<dbReference type="PROSITE" id="PS51450">
    <property type="entry name" value="LRR"/>
    <property type="match status" value="1"/>
</dbReference>
<dbReference type="InterPro" id="IPR000719">
    <property type="entry name" value="Prot_kinase_dom"/>
</dbReference>
<feature type="domain" description="Protein kinase" evidence="3">
    <location>
        <begin position="197"/>
        <end position="391"/>
    </location>
</feature>
<dbReference type="InterPro" id="IPR052574">
    <property type="entry name" value="CDIRP"/>
</dbReference>
<reference evidence="4 5" key="1">
    <citation type="submission" date="2021-06" db="EMBL/GenBank/DDBJ databases">
        <authorList>
            <person name="Kallberg Y."/>
            <person name="Tangrot J."/>
            <person name="Rosling A."/>
        </authorList>
    </citation>
    <scope>NUCLEOTIDE SEQUENCE [LARGE SCALE GENOMIC DNA]</scope>
    <source>
        <strain evidence="4 5">120-4 pot B 10/14</strain>
    </source>
</reference>
<dbReference type="InterPro" id="IPR001245">
    <property type="entry name" value="Ser-Thr/Tyr_kinase_cat_dom"/>
</dbReference>
<dbReference type="PROSITE" id="PS50011">
    <property type="entry name" value="PROTEIN_KINASE_DOM"/>
    <property type="match status" value="1"/>
</dbReference>
<dbReference type="Pfam" id="PF07714">
    <property type="entry name" value="PK_Tyr_Ser-Thr"/>
    <property type="match status" value="1"/>
</dbReference>
<dbReference type="Gene3D" id="3.80.10.10">
    <property type="entry name" value="Ribonuclease Inhibitor"/>
    <property type="match status" value="1"/>
</dbReference>
<dbReference type="InterPro" id="IPR011009">
    <property type="entry name" value="Kinase-like_dom_sf"/>
</dbReference>
<dbReference type="Gene3D" id="1.10.510.10">
    <property type="entry name" value="Transferase(Phosphotransferase) domain 1"/>
    <property type="match status" value="1"/>
</dbReference>
<dbReference type="PANTHER" id="PTHR47566:SF1">
    <property type="entry name" value="PROTEIN NUD1"/>
    <property type="match status" value="1"/>
</dbReference>
<dbReference type="SUPFAM" id="SSF52058">
    <property type="entry name" value="L domain-like"/>
    <property type="match status" value="1"/>
</dbReference>
<dbReference type="PANTHER" id="PTHR47566">
    <property type="match status" value="1"/>
</dbReference>
<name>A0ABN7VRG9_GIGMA</name>
<evidence type="ECO:0000313" key="4">
    <source>
        <dbReference type="EMBL" id="CAG8794641.1"/>
    </source>
</evidence>
<keyword evidence="5" id="KW-1185">Reference proteome</keyword>
<proteinExistence type="predicted"/>
<keyword evidence="1" id="KW-0433">Leucine-rich repeat</keyword>